<accession>A0A1Q2YEE1</accession>
<dbReference type="PANTHER" id="PTHR36853:SF1">
    <property type="entry name" value="DUF3844 DOMAIN-CONTAINING PROTEIN"/>
    <property type="match status" value="1"/>
</dbReference>
<evidence type="ECO:0000259" key="3">
    <source>
        <dbReference type="Pfam" id="PF21656"/>
    </source>
</evidence>
<sequence>MRFSALGFAIGGLALVQSVAGIENAAVYKVKNRDCQSHGLTISQNDATLNLAYDFGVSKFYNVEDVEDLNNVVLGNRRAEDGEEEKKLILIINGVKNPSEFFSSYDIAPTFDIDIKDDRQSSSLKRFLQDVPNKLDTLNKNSGFLNKLSNEITILTDSNKKASYLRNLWNKYFHHEETNKVESLWASLKGSFDLHPDAGEGENVLKINKRSMDYINDKSFISELTQLEFFLNEELKNNIKNDKVIINIDSLISIFKKTGVTQTYETCKNIISKVIVEKLQNHEDVSATIVVLPLDQSLITVKSNELFQKQQQHVSSLHRRSAESAFVKTSNACFANQLACIESTDSCSAHGLCTLVGSCWKCLCSATTDDKDRTSYWTGASCEKADYSSQFNLLLWTTVVLTLSIVAGIKLMYQCGEQELPGVLLAATVQTKKST</sequence>
<reference evidence="4 5" key="1">
    <citation type="submission" date="2016-08" db="EMBL/GenBank/DDBJ databases">
        <title>Whole genome shotgun sequence of Pichia membranifaciens KS47-1.</title>
        <authorList>
            <person name="Konishi M."/>
            <person name="Ishida M."/>
            <person name="Arakawa T."/>
            <person name="Kato Y."/>
            <person name="Horiuchi J."/>
        </authorList>
    </citation>
    <scope>NUCLEOTIDE SEQUENCE [LARGE SCALE GENOMIC DNA]</scope>
    <source>
        <strain evidence="4 5">KS47-1</strain>
    </source>
</reference>
<dbReference type="PANTHER" id="PTHR36853">
    <property type="entry name" value="EXPRESSED PROTEIN"/>
    <property type="match status" value="1"/>
</dbReference>
<dbReference type="AlphaFoldDB" id="A0A1Q2YEE1"/>
<feature type="domain" description="Vacuolar sorting protein Vps3844 N-terminal" evidence="3">
    <location>
        <begin position="41"/>
        <end position="130"/>
    </location>
</feature>
<proteinExistence type="predicted"/>
<evidence type="ECO:0000259" key="2">
    <source>
        <dbReference type="Pfam" id="PF12955"/>
    </source>
</evidence>
<feature type="signal peptide" evidence="1">
    <location>
        <begin position="1"/>
        <end position="21"/>
    </location>
</feature>
<dbReference type="InterPro" id="IPR049205">
    <property type="entry name" value="Vps3844_N"/>
</dbReference>
<evidence type="ECO:0000313" key="5">
    <source>
        <dbReference type="Proteomes" id="UP000186136"/>
    </source>
</evidence>
<dbReference type="InterPro" id="IPR053065">
    <property type="entry name" value="Archenteron_Induction-Rel"/>
</dbReference>
<comment type="caution">
    <text evidence="4">The sequence shown here is derived from an EMBL/GenBank/DDBJ whole genome shotgun (WGS) entry which is preliminary data.</text>
</comment>
<keyword evidence="5" id="KW-1185">Reference proteome</keyword>
<feature type="domain" description="Vacuolar sorting protein Vps3844 C-terminal" evidence="2">
    <location>
        <begin position="333"/>
        <end position="426"/>
    </location>
</feature>
<evidence type="ECO:0000256" key="1">
    <source>
        <dbReference type="SAM" id="SignalP"/>
    </source>
</evidence>
<evidence type="ECO:0000313" key="4">
    <source>
        <dbReference type="EMBL" id="GAV27878.1"/>
    </source>
</evidence>
<feature type="chain" id="PRO_5011981220" evidence="1">
    <location>
        <begin position="22"/>
        <end position="435"/>
    </location>
</feature>
<dbReference type="Pfam" id="PF12955">
    <property type="entry name" value="Vps3844_C"/>
    <property type="match status" value="1"/>
</dbReference>
<dbReference type="Pfam" id="PF21656">
    <property type="entry name" value="DUF6859"/>
    <property type="match status" value="1"/>
</dbReference>
<name>A0A1Q2YEE1_9ASCO</name>
<keyword evidence="1" id="KW-0732">Signal</keyword>
<dbReference type="Proteomes" id="UP000186136">
    <property type="component" value="Unassembled WGS sequence"/>
</dbReference>
<gene>
    <name evidence="4" type="ORF">PMKS-001346</name>
</gene>
<dbReference type="EMBL" id="BDGI01000047">
    <property type="protein sequence ID" value="GAV27878.1"/>
    <property type="molecule type" value="Genomic_DNA"/>
</dbReference>
<organism evidence="4 5">
    <name type="scientific">Pichia membranifaciens</name>
    <dbReference type="NCBI Taxonomy" id="4926"/>
    <lineage>
        <taxon>Eukaryota</taxon>
        <taxon>Fungi</taxon>
        <taxon>Dikarya</taxon>
        <taxon>Ascomycota</taxon>
        <taxon>Saccharomycotina</taxon>
        <taxon>Pichiomycetes</taxon>
        <taxon>Pichiales</taxon>
        <taxon>Pichiaceae</taxon>
        <taxon>Pichia</taxon>
    </lineage>
</organism>
<protein>
    <submittedName>
        <fullName evidence="4">Uncharacterized protein</fullName>
    </submittedName>
</protein>
<dbReference type="InterPro" id="IPR024382">
    <property type="entry name" value="Vps3844_C"/>
</dbReference>
<dbReference type="GO" id="GO:0005783">
    <property type="term" value="C:endoplasmic reticulum"/>
    <property type="evidence" value="ECO:0007669"/>
    <property type="project" value="TreeGrafter"/>
</dbReference>
<dbReference type="OrthoDB" id="5583277at2759"/>